<feature type="transmembrane region" description="Helical" evidence="6">
    <location>
        <begin position="29"/>
        <end position="46"/>
    </location>
</feature>
<dbReference type="PANTHER" id="PTHR37422:SF23">
    <property type="entry name" value="TEICHURONIC ACID BIOSYNTHESIS PROTEIN TUAE"/>
    <property type="match status" value="1"/>
</dbReference>
<evidence type="ECO:0000259" key="7">
    <source>
        <dbReference type="Pfam" id="PF04932"/>
    </source>
</evidence>
<dbReference type="InterPro" id="IPR007016">
    <property type="entry name" value="O-antigen_ligase-rel_domated"/>
</dbReference>
<dbReference type="GO" id="GO:0016020">
    <property type="term" value="C:membrane"/>
    <property type="evidence" value="ECO:0007669"/>
    <property type="project" value="UniProtKB-SubCell"/>
</dbReference>
<keyword evidence="2 6" id="KW-0812">Transmembrane</keyword>
<keyword evidence="3 6" id="KW-1133">Transmembrane helix</keyword>
<feature type="transmembrane region" description="Helical" evidence="6">
    <location>
        <begin position="233"/>
        <end position="250"/>
    </location>
</feature>
<dbReference type="PANTHER" id="PTHR37422">
    <property type="entry name" value="TEICHURONIC ACID BIOSYNTHESIS PROTEIN TUAE"/>
    <property type="match status" value="1"/>
</dbReference>
<proteinExistence type="predicted"/>
<accession>A0A3B1BJH9</accession>
<feature type="domain" description="O-antigen ligase-related" evidence="7">
    <location>
        <begin position="215"/>
        <end position="355"/>
    </location>
</feature>
<keyword evidence="4 6" id="KW-0472">Membrane</keyword>
<evidence type="ECO:0000256" key="4">
    <source>
        <dbReference type="ARBA" id="ARBA00023136"/>
    </source>
</evidence>
<feature type="transmembrane region" description="Helical" evidence="6">
    <location>
        <begin position="404"/>
        <end position="424"/>
    </location>
</feature>
<feature type="transmembrane region" description="Helical" evidence="6">
    <location>
        <begin position="348"/>
        <end position="366"/>
    </location>
</feature>
<feature type="transmembrane region" description="Helical" evidence="6">
    <location>
        <begin position="118"/>
        <end position="138"/>
    </location>
</feature>
<feature type="transmembrane region" description="Helical" evidence="6">
    <location>
        <begin position="204"/>
        <end position="227"/>
    </location>
</feature>
<name>A0A3B1BJH9_9ZZZZ</name>
<dbReference type="InterPro" id="IPR051533">
    <property type="entry name" value="WaaL-like"/>
</dbReference>
<feature type="transmembrane region" description="Helical" evidence="6">
    <location>
        <begin position="262"/>
        <end position="281"/>
    </location>
</feature>
<feature type="region of interest" description="Disordered" evidence="5">
    <location>
        <begin position="440"/>
        <end position="462"/>
    </location>
</feature>
<sequence>MALLVFILAASWLINRLWARLPVPDVLIKLWMPLLLLLIWLLYSLVQIVPLPLVLLETLSLAAVELNRYLLGENLPATMSLSLDQGATWAFFLQAAAYLTLFCLVLVLANSRQRLRQLALLLVYLGTAEALFGLTNYFTNGQFGYFTPSANWDASVIGTYMNRNHFAGLMEMSIPMALGLILARRQQRRFYPTLKSRLRALSAFFLSRQSQLYLCVVIMLVALFFSASRGGNASLIISLFVGIALFRFTDRRIASRAKMSKVVFLMAILAVTWFGMGNLTLRLEKHGFESNRHLVREATYPLIADYPLFGTGAGTYEWVFPLYKTHDLGSFIYDHAHNDYLELLGNQGVVGFLLLAVPLLLLYQHIVRGLGRRRDPLLRGILFGAFCGTLSMFIHAAVDFNFQIPANAAIFWCLLGMGASASIVRRNPIKMRHKVREKQYDHGEMESKQQMVKTNSYADGIP</sequence>
<evidence type="ECO:0000256" key="2">
    <source>
        <dbReference type="ARBA" id="ARBA00022692"/>
    </source>
</evidence>
<gene>
    <name evidence="8" type="ORF">MNBD_GAMMA26-2448</name>
</gene>
<evidence type="ECO:0000256" key="6">
    <source>
        <dbReference type="SAM" id="Phobius"/>
    </source>
</evidence>
<evidence type="ECO:0000256" key="1">
    <source>
        <dbReference type="ARBA" id="ARBA00004141"/>
    </source>
</evidence>
<dbReference type="EMBL" id="UOFX01000076">
    <property type="protein sequence ID" value="VAX10730.1"/>
    <property type="molecule type" value="Genomic_DNA"/>
</dbReference>
<comment type="subcellular location">
    <subcellularLocation>
        <location evidence="1">Membrane</location>
        <topology evidence="1">Multi-pass membrane protein</topology>
    </subcellularLocation>
</comment>
<dbReference type="Pfam" id="PF04932">
    <property type="entry name" value="Wzy_C"/>
    <property type="match status" value="1"/>
</dbReference>
<organism evidence="8">
    <name type="scientific">hydrothermal vent metagenome</name>
    <dbReference type="NCBI Taxonomy" id="652676"/>
    <lineage>
        <taxon>unclassified sequences</taxon>
        <taxon>metagenomes</taxon>
        <taxon>ecological metagenomes</taxon>
    </lineage>
</organism>
<feature type="transmembrane region" description="Helical" evidence="6">
    <location>
        <begin position="165"/>
        <end position="183"/>
    </location>
</feature>
<evidence type="ECO:0000256" key="3">
    <source>
        <dbReference type="ARBA" id="ARBA00022989"/>
    </source>
</evidence>
<feature type="transmembrane region" description="Helical" evidence="6">
    <location>
        <begin position="91"/>
        <end position="109"/>
    </location>
</feature>
<reference evidence="8" key="1">
    <citation type="submission" date="2018-06" db="EMBL/GenBank/DDBJ databases">
        <authorList>
            <person name="Zhirakovskaya E."/>
        </authorList>
    </citation>
    <scope>NUCLEOTIDE SEQUENCE</scope>
</reference>
<evidence type="ECO:0000313" key="8">
    <source>
        <dbReference type="EMBL" id="VAX10730.1"/>
    </source>
</evidence>
<dbReference type="AlphaFoldDB" id="A0A3B1BJH9"/>
<protein>
    <recommendedName>
        <fullName evidence="7">O-antigen ligase-related domain-containing protein</fullName>
    </recommendedName>
</protein>
<feature type="transmembrane region" description="Helical" evidence="6">
    <location>
        <begin position="378"/>
        <end position="398"/>
    </location>
</feature>
<evidence type="ECO:0000256" key="5">
    <source>
        <dbReference type="SAM" id="MobiDB-lite"/>
    </source>
</evidence>
<feature type="compositionally biased region" description="Polar residues" evidence="5">
    <location>
        <begin position="448"/>
        <end position="462"/>
    </location>
</feature>